<evidence type="ECO:0000256" key="1">
    <source>
        <dbReference type="SAM" id="MobiDB-lite"/>
    </source>
</evidence>
<accession>A0ABR3XZP8</accession>
<comment type="caution">
    <text evidence="2">The sequence shown here is derived from an EMBL/GenBank/DDBJ whole genome shotgun (WGS) entry which is preliminary data.</text>
</comment>
<protein>
    <submittedName>
        <fullName evidence="2">Uncharacterized protein</fullName>
    </submittedName>
</protein>
<dbReference type="Proteomes" id="UP001583193">
    <property type="component" value="Unassembled WGS sequence"/>
</dbReference>
<proteinExistence type="predicted"/>
<reference evidence="2 3" key="1">
    <citation type="journal article" date="2024" name="IMA Fungus">
        <title>IMA Genome - F19 : A genome assembly and annotation guide to empower mycologists, including annotated draft genome sequences of Ceratocystis pirilliformis, Diaporthe australafricana, Fusarium ophioides, Paecilomyces lecythidis, and Sporothrix stenoceras.</title>
        <authorList>
            <person name="Aylward J."/>
            <person name="Wilson A.M."/>
            <person name="Visagie C.M."/>
            <person name="Spraker J."/>
            <person name="Barnes I."/>
            <person name="Buitendag C."/>
            <person name="Ceriani C."/>
            <person name="Del Mar Angel L."/>
            <person name="du Plessis D."/>
            <person name="Fuchs T."/>
            <person name="Gasser K."/>
            <person name="Kramer D."/>
            <person name="Li W."/>
            <person name="Munsamy K."/>
            <person name="Piso A."/>
            <person name="Price J.L."/>
            <person name="Sonnekus B."/>
            <person name="Thomas C."/>
            <person name="van der Nest A."/>
            <person name="van Dijk A."/>
            <person name="van Heerden A."/>
            <person name="van Vuuren N."/>
            <person name="Yilmaz N."/>
            <person name="Duong T.A."/>
            <person name="van der Merwe N.A."/>
            <person name="Wingfield M.J."/>
            <person name="Wingfield B.D."/>
        </authorList>
    </citation>
    <scope>NUCLEOTIDE SEQUENCE [LARGE SCALE GENOMIC DNA]</scope>
    <source>
        <strain evidence="2 3">CMW 18167</strain>
    </source>
</reference>
<dbReference type="EMBL" id="JAVDPF010000007">
    <property type="protein sequence ID" value="KAL1881507.1"/>
    <property type="molecule type" value="Genomic_DNA"/>
</dbReference>
<gene>
    <name evidence="2" type="ORF">Plec18167_003103</name>
</gene>
<organism evidence="2 3">
    <name type="scientific">Paecilomyces lecythidis</name>
    <dbReference type="NCBI Taxonomy" id="3004212"/>
    <lineage>
        <taxon>Eukaryota</taxon>
        <taxon>Fungi</taxon>
        <taxon>Dikarya</taxon>
        <taxon>Ascomycota</taxon>
        <taxon>Pezizomycotina</taxon>
        <taxon>Eurotiomycetes</taxon>
        <taxon>Eurotiomycetidae</taxon>
        <taxon>Eurotiales</taxon>
        <taxon>Thermoascaceae</taxon>
        <taxon>Paecilomyces</taxon>
    </lineage>
</organism>
<name>A0ABR3XZP8_9EURO</name>
<evidence type="ECO:0000313" key="3">
    <source>
        <dbReference type="Proteomes" id="UP001583193"/>
    </source>
</evidence>
<keyword evidence="3" id="KW-1185">Reference proteome</keyword>
<feature type="region of interest" description="Disordered" evidence="1">
    <location>
        <begin position="63"/>
        <end position="82"/>
    </location>
</feature>
<evidence type="ECO:0000313" key="2">
    <source>
        <dbReference type="EMBL" id="KAL1881507.1"/>
    </source>
</evidence>
<sequence>MGKPLPDAELLSANAQDKIAELIGVMVPFVSLSKAIVPRRPVVPMPQCPAQVTYLNSIVMPDPVDEESVDSTGSEVTTEDID</sequence>